<evidence type="ECO:0000256" key="7">
    <source>
        <dbReference type="ARBA" id="ARBA00023004"/>
    </source>
</evidence>
<keyword evidence="7" id="KW-0408">Iron</keyword>
<accession>A0A1H2PE70</accession>
<dbReference type="OrthoDB" id="1447144at2"/>
<protein>
    <submittedName>
        <fullName evidence="13">Heme A synthase</fullName>
    </submittedName>
</protein>
<evidence type="ECO:0000256" key="9">
    <source>
        <dbReference type="ARBA" id="ARBA00023136"/>
    </source>
</evidence>
<dbReference type="Pfam" id="PF02628">
    <property type="entry name" value="COX15-CtaA"/>
    <property type="match status" value="1"/>
</dbReference>
<feature type="transmembrane region" description="Helical" evidence="12">
    <location>
        <begin position="138"/>
        <end position="158"/>
    </location>
</feature>
<dbReference type="GO" id="GO:0006784">
    <property type="term" value="P:heme A biosynthetic process"/>
    <property type="evidence" value="ECO:0007669"/>
    <property type="project" value="InterPro"/>
</dbReference>
<sequence>MAKPGFRLALFATLLALIVVLLGAYTRLTHAGLGCPDWPGCYGFISVPKSEAQLAHAELNFPDHPVEAHKGWNEMIHRYFAGTLGMLIAVLAGRAWVLRRHAGQPLKLPLFLLAVVFGQAAFGMWTVTLKLWPQVVTGHLLGGFATLSLLFLLTLRLSGMVPALTVPRRLQHWATAGLLLVIGQIALGGWVSSNYAAVACIDFPTCHGQWLPPADFANGFHLTQHIGPNYLGGQLDSDARTAIHLTHRIGALLVTLVLLGLAWQLRAVGMTRLAGLVLVALGTQITLGISNVLFHLPLPVAVAHNAGGAALLLTMVLVNYHARTSLVRVKQPARWRFSPRKHSAGPITIKGEMPWRF</sequence>
<dbReference type="Proteomes" id="UP000295254">
    <property type="component" value="Unassembled WGS sequence"/>
</dbReference>
<dbReference type="InterPro" id="IPR050450">
    <property type="entry name" value="COX15/CtaA_HemeA_synthase"/>
</dbReference>
<feature type="transmembrane region" description="Helical" evidence="12">
    <location>
        <begin position="110"/>
        <end position="132"/>
    </location>
</feature>
<dbReference type="PANTHER" id="PTHR35457:SF1">
    <property type="entry name" value="HEME A SYNTHASE"/>
    <property type="match status" value="1"/>
</dbReference>
<feature type="transmembrane region" description="Helical" evidence="12">
    <location>
        <begin position="79"/>
        <end position="98"/>
    </location>
</feature>
<comment type="caution">
    <text evidence="13">The sequence shown here is derived from an EMBL/GenBank/DDBJ whole genome shotgun (WGS) entry which is preliminary data.</text>
</comment>
<keyword evidence="9 12" id="KW-0472">Membrane</keyword>
<dbReference type="GO" id="GO:0016020">
    <property type="term" value="C:membrane"/>
    <property type="evidence" value="ECO:0007669"/>
    <property type="project" value="UniProtKB-SubCell"/>
</dbReference>
<dbReference type="EMBL" id="RRZK01000007">
    <property type="protein sequence ID" value="TDB66683.1"/>
    <property type="molecule type" value="Genomic_DNA"/>
</dbReference>
<dbReference type="PANTHER" id="PTHR35457">
    <property type="entry name" value="HEME A SYNTHASE"/>
    <property type="match status" value="1"/>
</dbReference>
<evidence type="ECO:0000256" key="12">
    <source>
        <dbReference type="SAM" id="Phobius"/>
    </source>
</evidence>
<name>A0A1H2PE70_PSEVA</name>
<feature type="transmembrane region" description="Helical" evidence="12">
    <location>
        <begin position="275"/>
        <end position="296"/>
    </location>
</feature>
<evidence type="ECO:0000256" key="10">
    <source>
        <dbReference type="ARBA" id="ARBA00023157"/>
    </source>
</evidence>
<evidence type="ECO:0000256" key="6">
    <source>
        <dbReference type="ARBA" id="ARBA00023002"/>
    </source>
</evidence>
<keyword evidence="8" id="KW-0350">Heme biosynthesis</keyword>
<comment type="pathway">
    <text evidence="11">Porphyrin-containing compound metabolism.</text>
</comment>
<feature type="transmembrane region" description="Helical" evidence="12">
    <location>
        <begin position="245"/>
        <end position="263"/>
    </location>
</feature>
<evidence type="ECO:0000313" key="13">
    <source>
        <dbReference type="EMBL" id="TDB66683.1"/>
    </source>
</evidence>
<dbReference type="GO" id="GO:0046872">
    <property type="term" value="F:metal ion binding"/>
    <property type="evidence" value="ECO:0007669"/>
    <property type="project" value="UniProtKB-KW"/>
</dbReference>
<reference evidence="14" key="1">
    <citation type="journal article" date="2019" name="bioRxiv">
        <title>Bacterially produced spermidine induces plant systemic susceptibility to pathogens.</title>
        <authorList>
            <person name="Melnyk R.A."/>
            <person name="Beskrovnaya P.A."/>
            <person name="Liu Z."/>
            <person name="Song Y."/>
            <person name="Haney C.H."/>
        </authorList>
    </citation>
    <scope>NUCLEOTIDE SEQUENCE [LARGE SCALE GENOMIC DNA]</scope>
    <source>
        <strain evidence="14">Dha-51</strain>
    </source>
</reference>
<evidence type="ECO:0000256" key="4">
    <source>
        <dbReference type="ARBA" id="ARBA00022723"/>
    </source>
</evidence>
<evidence type="ECO:0000256" key="1">
    <source>
        <dbReference type="ARBA" id="ARBA00004141"/>
    </source>
</evidence>
<feature type="transmembrane region" description="Helical" evidence="12">
    <location>
        <begin position="302"/>
        <end position="320"/>
    </location>
</feature>
<evidence type="ECO:0000256" key="8">
    <source>
        <dbReference type="ARBA" id="ARBA00023133"/>
    </source>
</evidence>
<evidence type="ECO:0000256" key="2">
    <source>
        <dbReference type="ARBA" id="ARBA00022475"/>
    </source>
</evidence>
<proteinExistence type="predicted"/>
<keyword evidence="10" id="KW-1015">Disulfide bond</keyword>
<evidence type="ECO:0000256" key="11">
    <source>
        <dbReference type="ARBA" id="ARBA00023444"/>
    </source>
</evidence>
<evidence type="ECO:0000313" key="14">
    <source>
        <dbReference type="Proteomes" id="UP000295254"/>
    </source>
</evidence>
<keyword evidence="14" id="KW-1185">Reference proteome</keyword>
<keyword evidence="2" id="KW-1003">Cell membrane</keyword>
<dbReference type="AlphaFoldDB" id="A0A1H2PE70"/>
<keyword evidence="3 12" id="KW-0812">Transmembrane</keyword>
<dbReference type="STRING" id="95300.SAMN05216558_5067"/>
<organism evidence="13 14">
    <name type="scientific">Pseudomonas vancouverensis</name>
    <dbReference type="NCBI Taxonomy" id="95300"/>
    <lineage>
        <taxon>Bacteria</taxon>
        <taxon>Pseudomonadati</taxon>
        <taxon>Pseudomonadota</taxon>
        <taxon>Gammaproteobacteria</taxon>
        <taxon>Pseudomonadales</taxon>
        <taxon>Pseudomonadaceae</taxon>
        <taxon>Pseudomonas</taxon>
    </lineage>
</organism>
<comment type="subcellular location">
    <subcellularLocation>
        <location evidence="1">Membrane</location>
        <topology evidence="1">Multi-pass membrane protein</topology>
    </subcellularLocation>
</comment>
<evidence type="ECO:0000256" key="3">
    <source>
        <dbReference type="ARBA" id="ARBA00022692"/>
    </source>
</evidence>
<gene>
    <name evidence="13" type="ORF">EIY72_07395</name>
</gene>
<keyword evidence="5 12" id="KW-1133">Transmembrane helix</keyword>
<evidence type="ECO:0000256" key="5">
    <source>
        <dbReference type="ARBA" id="ARBA00022989"/>
    </source>
</evidence>
<feature type="transmembrane region" description="Helical" evidence="12">
    <location>
        <begin position="170"/>
        <end position="191"/>
    </location>
</feature>
<keyword evidence="6" id="KW-0560">Oxidoreductase</keyword>
<dbReference type="InterPro" id="IPR003780">
    <property type="entry name" value="COX15/CtaA_fam"/>
</dbReference>
<dbReference type="GO" id="GO:0016491">
    <property type="term" value="F:oxidoreductase activity"/>
    <property type="evidence" value="ECO:0007669"/>
    <property type="project" value="UniProtKB-KW"/>
</dbReference>
<dbReference type="RefSeq" id="WP_093228171.1">
    <property type="nucleotide sequence ID" value="NZ_LT629803.1"/>
</dbReference>
<keyword evidence="4" id="KW-0479">Metal-binding</keyword>